<comment type="subcellular location">
    <subcellularLocation>
        <location evidence="3">Cell projection</location>
        <location evidence="3">Dendrite</location>
    </subcellularLocation>
    <subcellularLocation>
        <location evidence="4">Cytoplasm</location>
    </subcellularLocation>
    <subcellularLocation>
        <location evidence="2">Mitochondrion</location>
    </subcellularLocation>
    <subcellularLocation>
        <location evidence="1">Nucleus</location>
    </subcellularLocation>
</comment>
<comment type="subunit">
    <text evidence="15">Homodimer. Component of the PAQosome complex which is responsible for the biogenesis of several protein complexes and which consists of R2TP complex members RUVBL1, RUVBL2, RPAP3 and PIH1D1, URI complex members PFDN2, PFDN6, PDRG1, UXT and URI1 as well as ASDURF, POLR2E and DNAAF10/WDR92. Interacts with POLR2E/RPB5, RUVBL2 and RUVBL1. Interacts with PFDN2, PFDN4 and STAP1; the interactions are phosphorylation-dependent and occur in a growth-dependent manner in the mitochondrion. Interacts with UXT. Interacts with PPP1CC; the interaction is phosphorylation-dependent and occurs in a growth factor-dependent manner. Interacts (via the middle C-terminal region) with GTF2F1 and GTF2F2. Interacts with DMAP1. Interacts with TSC1 and TSC2. Interacts with PRPF8 and EFTUD2 in a ZNHIT2-dependent manner.</text>
</comment>
<dbReference type="InterPro" id="IPR004127">
    <property type="entry name" value="Prefoldin_subunit_alpha"/>
</dbReference>
<keyword evidence="7" id="KW-0597">Phosphoprotein</keyword>
<comment type="caution">
    <text evidence="19">The sequence shown here is derived from an EMBL/GenBank/DDBJ whole genome shotgun (WGS) entry which is preliminary data.</text>
</comment>
<reference evidence="19" key="1">
    <citation type="journal article" date="2020" name="Cell">
        <title>Large-Scale Comparative Analyses of Tick Genomes Elucidate Their Genetic Diversity and Vector Capacities.</title>
        <authorList>
            <consortium name="Tick Genome and Microbiome Consortium (TIGMIC)"/>
            <person name="Jia N."/>
            <person name="Wang J."/>
            <person name="Shi W."/>
            <person name="Du L."/>
            <person name="Sun Y."/>
            <person name="Zhan W."/>
            <person name="Jiang J.F."/>
            <person name="Wang Q."/>
            <person name="Zhang B."/>
            <person name="Ji P."/>
            <person name="Bell-Sakyi L."/>
            <person name="Cui X.M."/>
            <person name="Yuan T.T."/>
            <person name="Jiang B.G."/>
            <person name="Yang W.F."/>
            <person name="Lam T.T."/>
            <person name="Chang Q.C."/>
            <person name="Ding S.J."/>
            <person name="Wang X.J."/>
            <person name="Zhu J.G."/>
            <person name="Ruan X.D."/>
            <person name="Zhao L."/>
            <person name="Wei J.T."/>
            <person name="Ye R.Z."/>
            <person name="Que T.C."/>
            <person name="Du C.H."/>
            <person name="Zhou Y.H."/>
            <person name="Cheng J.X."/>
            <person name="Dai P.F."/>
            <person name="Guo W.B."/>
            <person name="Han X.H."/>
            <person name="Huang E.J."/>
            <person name="Li L.F."/>
            <person name="Wei W."/>
            <person name="Gao Y.C."/>
            <person name="Liu J.Z."/>
            <person name="Shao H.Z."/>
            <person name="Wang X."/>
            <person name="Wang C.C."/>
            <person name="Yang T.C."/>
            <person name="Huo Q.B."/>
            <person name="Li W."/>
            <person name="Chen H.Y."/>
            <person name="Chen S.E."/>
            <person name="Zhou L.G."/>
            <person name="Ni X.B."/>
            <person name="Tian J.H."/>
            <person name="Sheng Y."/>
            <person name="Liu T."/>
            <person name="Pan Y.S."/>
            <person name="Xia L.Y."/>
            <person name="Li J."/>
            <person name="Zhao F."/>
            <person name="Cao W.C."/>
        </authorList>
    </citation>
    <scope>NUCLEOTIDE SEQUENCE</scope>
    <source>
        <strain evidence="19">Rsan-2018</strain>
    </source>
</reference>
<evidence type="ECO:0000313" key="20">
    <source>
        <dbReference type="Proteomes" id="UP000821837"/>
    </source>
</evidence>
<dbReference type="OMA" id="DIREPYD"/>
<evidence type="ECO:0000256" key="2">
    <source>
        <dbReference type="ARBA" id="ARBA00004173"/>
    </source>
</evidence>
<keyword evidence="11" id="KW-0539">Nucleus</keyword>
<dbReference type="PANTHER" id="PTHR15111">
    <property type="entry name" value="RNA POLYMERASE II SUBUNIT 5-MEDIATING PROTEIN NNX3"/>
    <property type="match status" value="1"/>
</dbReference>
<keyword evidence="10" id="KW-0804">Transcription</keyword>
<keyword evidence="6" id="KW-0678">Repressor</keyword>
<dbReference type="GO" id="GO:0005739">
    <property type="term" value="C:mitochondrion"/>
    <property type="evidence" value="ECO:0007669"/>
    <property type="project" value="UniProtKB-SubCell"/>
</dbReference>
<keyword evidence="8" id="KW-0805">Transcription regulation</keyword>
<feature type="region of interest" description="Disordered" evidence="18">
    <location>
        <begin position="186"/>
        <end position="211"/>
    </location>
</feature>
<name>A0A9D4PQ90_RHISA</name>
<gene>
    <name evidence="19" type="ORF">HPB52_007737</name>
</gene>
<dbReference type="FunFam" id="1.10.287.370:FF:000008">
    <property type="entry name" value="unconventional prefoldin RPB5 interactor 1"/>
    <property type="match status" value="1"/>
</dbReference>
<dbReference type="PANTHER" id="PTHR15111:SF0">
    <property type="entry name" value="UNCONVENTIONAL PREFOLDIN RPB5 INTERACTOR 1"/>
    <property type="match status" value="1"/>
</dbReference>
<evidence type="ECO:0000256" key="4">
    <source>
        <dbReference type="ARBA" id="ARBA00004496"/>
    </source>
</evidence>
<keyword evidence="12" id="KW-0966">Cell projection</keyword>
<evidence type="ECO:0000256" key="12">
    <source>
        <dbReference type="ARBA" id="ARBA00023273"/>
    </source>
</evidence>
<dbReference type="Gene3D" id="1.10.287.370">
    <property type="match status" value="1"/>
</dbReference>
<evidence type="ECO:0000256" key="17">
    <source>
        <dbReference type="ARBA" id="ARBA00082683"/>
    </source>
</evidence>
<dbReference type="SUPFAM" id="SSF46579">
    <property type="entry name" value="Prefoldin"/>
    <property type="match status" value="1"/>
</dbReference>
<evidence type="ECO:0000256" key="7">
    <source>
        <dbReference type="ARBA" id="ARBA00022553"/>
    </source>
</evidence>
<protein>
    <recommendedName>
        <fullName evidence="17">Protein phosphatase 1 regulatory subunit 19</fullName>
    </recommendedName>
    <alternativeName>
        <fullName evidence="16">RNA polymerase II subunit 5-mediating protein</fullName>
    </alternativeName>
</protein>
<comment type="similarity">
    <text evidence="13">Belongs to the RNA polymerase II subunit 5-mediating protein family.</text>
</comment>
<dbReference type="Pfam" id="PF02996">
    <property type="entry name" value="Prefoldin"/>
    <property type="match status" value="1"/>
</dbReference>
<evidence type="ECO:0000256" key="13">
    <source>
        <dbReference type="ARBA" id="ARBA00038295"/>
    </source>
</evidence>
<feature type="compositionally biased region" description="Basic and acidic residues" evidence="18">
    <location>
        <begin position="202"/>
        <end position="211"/>
    </location>
</feature>
<dbReference type="GO" id="GO:0003714">
    <property type="term" value="F:transcription corepressor activity"/>
    <property type="evidence" value="ECO:0007669"/>
    <property type="project" value="TreeGrafter"/>
</dbReference>
<evidence type="ECO:0000256" key="8">
    <source>
        <dbReference type="ARBA" id="ARBA00023015"/>
    </source>
</evidence>
<comment type="function">
    <text evidence="14">Plays a central role in maintaining S6K1 signaling and BAD phosphorylation under normal growth conditions thereby protecting cells from potential deleterious effects of sustained S6K1 signaling. The URI1-PPP1CC complex acts as a central component of a negative feedback mechanism that counteracts excessive S6K1 survival signaling to BAD in response to growth factors. Mediates inhibition of PPP1CC phosphatase activity in mitochondria. Coordinates the regulation of nutrient-sensitive gene expression availability in a mTOR-dependent manner. Seems to be a scaffolding protein able to assemble a prefoldin-like complex that contains PFDs and proteins with roles in transcription and ubiquitination.</text>
</comment>
<dbReference type="CDD" id="cd23159">
    <property type="entry name" value="Prefoldin_URI1"/>
    <property type="match status" value="1"/>
</dbReference>
<organism evidence="19 20">
    <name type="scientific">Rhipicephalus sanguineus</name>
    <name type="common">Brown dog tick</name>
    <name type="synonym">Ixodes sanguineus</name>
    <dbReference type="NCBI Taxonomy" id="34632"/>
    <lineage>
        <taxon>Eukaryota</taxon>
        <taxon>Metazoa</taxon>
        <taxon>Ecdysozoa</taxon>
        <taxon>Arthropoda</taxon>
        <taxon>Chelicerata</taxon>
        <taxon>Arachnida</taxon>
        <taxon>Acari</taxon>
        <taxon>Parasitiformes</taxon>
        <taxon>Ixodida</taxon>
        <taxon>Ixodoidea</taxon>
        <taxon>Ixodidae</taxon>
        <taxon>Rhipicephalinae</taxon>
        <taxon>Rhipicephalus</taxon>
        <taxon>Rhipicephalus</taxon>
    </lineage>
</organism>
<dbReference type="VEuPathDB" id="VectorBase:RSAN_042738"/>
<evidence type="ECO:0000256" key="9">
    <source>
        <dbReference type="ARBA" id="ARBA00023128"/>
    </source>
</evidence>
<evidence type="ECO:0000256" key="1">
    <source>
        <dbReference type="ARBA" id="ARBA00004123"/>
    </source>
</evidence>
<reference evidence="19" key="2">
    <citation type="submission" date="2021-09" db="EMBL/GenBank/DDBJ databases">
        <authorList>
            <person name="Jia N."/>
            <person name="Wang J."/>
            <person name="Shi W."/>
            <person name="Du L."/>
            <person name="Sun Y."/>
            <person name="Zhan W."/>
            <person name="Jiang J."/>
            <person name="Wang Q."/>
            <person name="Zhang B."/>
            <person name="Ji P."/>
            <person name="Sakyi L.B."/>
            <person name="Cui X."/>
            <person name="Yuan T."/>
            <person name="Jiang B."/>
            <person name="Yang W."/>
            <person name="Lam T.T.-Y."/>
            <person name="Chang Q."/>
            <person name="Ding S."/>
            <person name="Wang X."/>
            <person name="Zhu J."/>
            <person name="Ruan X."/>
            <person name="Zhao L."/>
            <person name="Wei J."/>
            <person name="Que T."/>
            <person name="Du C."/>
            <person name="Cheng J."/>
            <person name="Dai P."/>
            <person name="Han X."/>
            <person name="Huang E."/>
            <person name="Gao Y."/>
            <person name="Liu J."/>
            <person name="Shao H."/>
            <person name="Ye R."/>
            <person name="Li L."/>
            <person name="Wei W."/>
            <person name="Wang X."/>
            <person name="Wang C."/>
            <person name="Huo Q."/>
            <person name="Li W."/>
            <person name="Guo W."/>
            <person name="Chen H."/>
            <person name="Chen S."/>
            <person name="Zhou L."/>
            <person name="Zhou L."/>
            <person name="Ni X."/>
            <person name="Tian J."/>
            <person name="Zhou Y."/>
            <person name="Sheng Y."/>
            <person name="Liu T."/>
            <person name="Pan Y."/>
            <person name="Xia L."/>
            <person name="Li J."/>
            <person name="Zhao F."/>
            <person name="Cao W."/>
        </authorList>
    </citation>
    <scope>NUCLEOTIDE SEQUENCE</scope>
    <source>
        <strain evidence="19">Rsan-2018</strain>
        <tissue evidence="19">Larvae</tissue>
    </source>
</reference>
<dbReference type="EMBL" id="JABSTV010001251">
    <property type="protein sequence ID" value="KAH7951311.1"/>
    <property type="molecule type" value="Genomic_DNA"/>
</dbReference>
<dbReference type="AlphaFoldDB" id="A0A9D4PQ90"/>
<dbReference type="Proteomes" id="UP000821837">
    <property type="component" value="Chromosome 5"/>
</dbReference>
<sequence>MESEQLEKLRQSQLKGLRSCDAKIERWAQFERDYEALGERLRTLPERVSHEVMVPLNSLAFMPGRLIHTNEVLVLLGDNWFVQRSASQAMDIAKRRAEQCKKMREELKAEREQRTNWIKYTDELHRESGYADIREPYDPAEESAWRERHRKSVRDYHTSKKAAGGEAHQPAKDDVWKLLERLELQEEQEEEETCTSVAPETTSHDEASRKVRWQDESSGHISFSYSSSDTCSATTATCSSDALLSPGDILRIFGGSEGSVAKSILKNSSDVKPLTLPKASVSSPVVPAPRERPKPKFDDAFTGNVVEHRTIAPSSTTIDFDVTDVELPAPLNKPSSLFKSRRRTKP</sequence>
<dbReference type="OrthoDB" id="21413at2759"/>
<evidence type="ECO:0000256" key="14">
    <source>
        <dbReference type="ARBA" id="ARBA00053952"/>
    </source>
</evidence>
<feature type="region of interest" description="Disordered" evidence="18">
    <location>
        <begin position="275"/>
        <end position="300"/>
    </location>
</feature>
<evidence type="ECO:0000256" key="10">
    <source>
        <dbReference type="ARBA" id="ARBA00023163"/>
    </source>
</evidence>
<dbReference type="GO" id="GO:0000122">
    <property type="term" value="P:negative regulation of transcription by RNA polymerase II"/>
    <property type="evidence" value="ECO:0007669"/>
    <property type="project" value="TreeGrafter"/>
</dbReference>
<dbReference type="GO" id="GO:0005634">
    <property type="term" value="C:nucleus"/>
    <property type="evidence" value="ECO:0007669"/>
    <property type="project" value="UniProtKB-SubCell"/>
</dbReference>
<evidence type="ECO:0000256" key="3">
    <source>
        <dbReference type="ARBA" id="ARBA00004279"/>
    </source>
</evidence>
<dbReference type="GO" id="GO:0019212">
    <property type="term" value="F:phosphatase inhibitor activity"/>
    <property type="evidence" value="ECO:0007669"/>
    <property type="project" value="TreeGrafter"/>
</dbReference>
<evidence type="ECO:0000256" key="15">
    <source>
        <dbReference type="ARBA" id="ARBA00064379"/>
    </source>
</evidence>
<evidence type="ECO:0000256" key="18">
    <source>
        <dbReference type="SAM" id="MobiDB-lite"/>
    </source>
</evidence>
<dbReference type="InterPro" id="IPR009053">
    <property type="entry name" value="Prefoldin"/>
</dbReference>
<evidence type="ECO:0000256" key="16">
    <source>
        <dbReference type="ARBA" id="ARBA00078910"/>
    </source>
</evidence>
<proteinExistence type="inferred from homology"/>
<dbReference type="GO" id="GO:0030425">
    <property type="term" value="C:dendrite"/>
    <property type="evidence" value="ECO:0007669"/>
    <property type="project" value="UniProtKB-SubCell"/>
</dbReference>
<dbReference type="InterPro" id="IPR052255">
    <property type="entry name" value="RNA_pol_II_subunit5-mediator"/>
</dbReference>
<evidence type="ECO:0000313" key="19">
    <source>
        <dbReference type="EMBL" id="KAH7951311.1"/>
    </source>
</evidence>
<evidence type="ECO:0000256" key="5">
    <source>
        <dbReference type="ARBA" id="ARBA00022490"/>
    </source>
</evidence>
<accession>A0A9D4PQ90</accession>
<dbReference type="GO" id="GO:0003682">
    <property type="term" value="F:chromatin binding"/>
    <property type="evidence" value="ECO:0007669"/>
    <property type="project" value="TreeGrafter"/>
</dbReference>
<feature type="region of interest" description="Disordered" evidence="18">
    <location>
        <begin position="327"/>
        <end position="346"/>
    </location>
</feature>
<keyword evidence="9" id="KW-0496">Mitochondrion</keyword>
<evidence type="ECO:0000256" key="11">
    <source>
        <dbReference type="ARBA" id="ARBA00023242"/>
    </source>
</evidence>
<keyword evidence="5" id="KW-0963">Cytoplasm</keyword>
<evidence type="ECO:0000256" key="6">
    <source>
        <dbReference type="ARBA" id="ARBA00022491"/>
    </source>
</evidence>
<keyword evidence="20" id="KW-1185">Reference proteome</keyword>
<feature type="compositionally biased region" description="Basic and acidic residues" evidence="18">
    <location>
        <begin position="289"/>
        <end position="299"/>
    </location>
</feature>